<protein>
    <submittedName>
        <fullName evidence="1">Uncharacterized protein</fullName>
    </submittedName>
</protein>
<name>A0A9P5NQ76_GYMJU</name>
<gene>
    <name evidence="1" type="ORF">CPB84DRAFT_1745599</name>
</gene>
<dbReference type="EMBL" id="JADNYJ010000024">
    <property type="protein sequence ID" value="KAF8904994.1"/>
    <property type="molecule type" value="Genomic_DNA"/>
</dbReference>
<organism evidence="1 2">
    <name type="scientific">Gymnopilus junonius</name>
    <name type="common">Spectacular rustgill mushroom</name>
    <name type="synonym">Gymnopilus spectabilis subsp. junonius</name>
    <dbReference type="NCBI Taxonomy" id="109634"/>
    <lineage>
        <taxon>Eukaryota</taxon>
        <taxon>Fungi</taxon>
        <taxon>Dikarya</taxon>
        <taxon>Basidiomycota</taxon>
        <taxon>Agaricomycotina</taxon>
        <taxon>Agaricomycetes</taxon>
        <taxon>Agaricomycetidae</taxon>
        <taxon>Agaricales</taxon>
        <taxon>Agaricineae</taxon>
        <taxon>Hymenogastraceae</taxon>
        <taxon>Gymnopilus</taxon>
    </lineage>
</organism>
<accession>A0A9P5NQ76</accession>
<sequence>MCHHLQIGPFVKEPSEIMEISRSVVNTFVCEECGGAVVEALSRLLWVKEETRREGGDIEGRERTIHHLLIRKLWMDDYLWDTSFLTTREIGCSAVFWEHQLEVRKGAGMSEAESAEKSGQILILRGVIKHMWSDLVKKEGSGGWCQQNQSTRLVLEHRGVTGRGNSDQLGRRGRRCSDGIVWRDNYLHLALPYEGGGSASE</sequence>
<reference evidence="1" key="1">
    <citation type="submission" date="2020-11" db="EMBL/GenBank/DDBJ databases">
        <authorList>
            <consortium name="DOE Joint Genome Institute"/>
            <person name="Ahrendt S."/>
            <person name="Riley R."/>
            <person name="Andreopoulos W."/>
            <person name="LaButti K."/>
            <person name="Pangilinan J."/>
            <person name="Ruiz-duenas F.J."/>
            <person name="Barrasa J.M."/>
            <person name="Sanchez-Garcia M."/>
            <person name="Camarero S."/>
            <person name="Miyauchi S."/>
            <person name="Serrano A."/>
            <person name="Linde D."/>
            <person name="Babiker R."/>
            <person name="Drula E."/>
            <person name="Ayuso-Fernandez I."/>
            <person name="Pacheco R."/>
            <person name="Padilla G."/>
            <person name="Ferreira P."/>
            <person name="Barriuso J."/>
            <person name="Kellner H."/>
            <person name="Castanera R."/>
            <person name="Alfaro M."/>
            <person name="Ramirez L."/>
            <person name="Pisabarro A.G."/>
            <person name="Kuo A."/>
            <person name="Tritt A."/>
            <person name="Lipzen A."/>
            <person name="He G."/>
            <person name="Yan M."/>
            <person name="Ng V."/>
            <person name="Cullen D."/>
            <person name="Martin F."/>
            <person name="Rosso M.-N."/>
            <person name="Henrissat B."/>
            <person name="Hibbett D."/>
            <person name="Martinez A.T."/>
            <person name="Grigoriev I.V."/>
        </authorList>
    </citation>
    <scope>NUCLEOTIDE SEQUENCE</scope>
    <source>
        <strain evidence="1">AH 44721</strain>
    </source>
</reference>
<keyword evidence="2" id="KW-1185">Reference proteome</keyword>
<proteinExistence type="predicted"/>
<evidence type="ECO:0000313" key="1">
    <source>
        <dbReference type="EMBL" id="KAF8904994.1"/>
    </source>
</evidence>
<comment type="caution">
    <text evidence="1">The sequence shown here is derived from an EMBL/GenBank/DDBJ whole genome shotgun (WGS) entry which is preliminary data.</text>
</comment>
<dbReference type="Proteomes" id="UP000724874">
    <property type="component" value="Unassembled WGS sequence"/>
</dbReference>
<evidence type="ECO:0000313" key="2">
    <source>
        <dbReference type="Proteomes" id="UP000724874"/>
    </source>
</evidence>
<dbReference type="AlphaFoldDB" id="A0A9P5NQ76"/>